<protein>
    <submittedName>
        <fullName evidence="2">Oxidoreductase</fullName>
    </submittedName>
</protein>
<feature type="domain" description="FAD-binding" evidence="1">
    <location>
        <begin position="28"/>
        <end position="59"/>
    </location>
</feature>
<dbReference type="InterPro" id="IPR002938">
    <property type="entry name" value="FAD-bd"/>
</dbReference>
<dbReference type="Gene3D" id="3.50.50.60">
    <property type="entry name" value="FAD/NAD(P)-binding domain"/>
    <property type="match status" value="1"/>
</dbReference>
<dbReference type="AlphaFoldDB" id="A0A376TZK0"/>
<dbReference type="EMBL" id="UGCP01000002">
    <property type="protein sequence ID" value="STI82183.1"/>
    <property type="molecule type" value="Genomic_DNA"/>
</dbReference>
<dbReference type="InterPro" id="IPR036188">
    <property type="entry name" value="FAD/NAD-bd_sf"/>
</dbReference>
<evidence type="ECO:0000313" key="2">
    <source>
        <dbReference type="EMBL" id="STI82183.1"/>
    </source>
</evidence>
<name>A0A376TZK0_ECOLX</name>
<dbReference type="SUPFAM" id="SSF51905">
    <property type="entry name" value="FAD/NAD(P)-binding domain"/>
    <property type="match status" value="1"/>
</dbReference>
<sequence>MKSLIPTSVEVYHDSLCRKIWREDDKWHVIFRADGWEQHITARYLVGADGANSMVRRHLYPDHQIRKYVAIQQWFAEKHPVPFLLLHL</sequence>
<dbReference type="Proteomes" id="UP000254079">
    <property type="component" value="Unassembled WGS sequence"/>
</dbReference>
<gene>
    <name evidence="2" type="ORF">NCTC8622_01140</name>
</gene>
<organism evidence="2 3">
    <name type="scientific">Escherichia coli</name>
    <dbReference type="NCBI Taxonomy" id="562"/>
    <lineage>
        <taxon>Bacteria</taxon>
        <taxon>Pseudomonadati</taxon>
        <taxon>Pseudomonadota</taxon>
        <taxon>Gammaproteobacteria</taxon>
        <taxon>Enterobacterales</taxon>
        <taxon>Enterobacteriaceae</taxon>
        <taxon>Escherichia</taxon>
    </lineage>
</organism>
<proteinExistence type="predicted"/>
<dbReference type="Pfam" id="PF01494">
    <property type="entry name" value="FAD_binding_3"/>
    <property type="match status" value="1"/>
</dbReference>
<dbReference type="GO" id="GO:0071949">
    <property type="term" value="F:FAD binding"/>
    <property type="evidence" value="ECO:0007669"/>
    <property type="project" value="InterPro"/>
</dbReference>
<evidence type="ECO:0000313" key="3">
    <source>
        <dbReference type="Proteomes" id="UP000254079"/>
    </source>
</evidence>
<reference evidence="2 3" key="1">
    <citation type="submission" date="2018-06" db="EMBL/GenBank/DDBJ databases">
        <authorList>
            <consortium name="Pathogen Informatics"/>
            <person name="Doyle S."/>
        </authorList>
    </citation>
    <scope>NUCLEOTIDE SEQUENCE [LARGE SCALE GENOMIC DNA]</scope>
    <source>
        <strain evidence="2 3">NCTC8622</strain>
    </source>
</reference>
<accession>A0A376TZK0</accession>
<evidence type="ECO:0000259" key="1">
    <source>
        <dbReference type="Pfam" id="PF01494"/>
    </source>
</evidence>